<feature type="compositionally biased region" description="Low complexity" evidence="1">
    <location>
        <begin position="182"/>
        <end position="199"/>
    </location>
</feature>
<feature type="region of interest" description="Disordered" evidence="1">
    <location>
        <begin position="182"/>
        <end position="210"/>
    </location>
</feature>
<sequence length="364" mass="37505">MGVQRARSWRKATGFIAATGLVLVACGGGSSKLSGDDLAGELDGLCRTATRAIDKLDPEDGADYYTDAADLLETAGEDIGKLSADDGSAGDVEDFVSLIEDEVKALQDVADAADSGDATALAAAQADLAETSAEADELAGDLEADRCVGIGVAALSGATITPTVTTVTETTVAETTTTVAETTTTSTIPPTTVPITLPQTVPPTLPPPPVTTLPEVPTGSITTGNMMDTWIAPPGFTFDQDASDVWAGVIFAPEGVASIAPFIVAYEGGAMYSDDGSLYAMGALELTSDFTDGQISDWIDYESAGNGEVQTTPGGLSVWYEPPAADSTYALYLWILGKYGMYVTLDVGIDGLPFVDAFTTANFE</sequence>
<dbReference type="AlphaFoldDB" id="L7VVI3"/>
<evidence type="ECO:0000256" key="1">
    <source>
        <dbReference type="SAM" id="MobiDB-lite"/>
    </source>
</evidence>
<accession>L7VVI3</accession>
<organism evidence="2">
    <name type="scientific">uncultured bacterium A1Q1_fos_515</name>
    <dbReference type="NCBI Taxonomy" id="1256581"/>
    <lineage>
        <taxon>Bacteria</taxon>
        <taxon>environmental samples</taxon>
    </lineage>
</organism>
<reference evidence="2" key="1">
    <citation type="submission" date="2012-09" db="EMBL/GenBank/DDBJ databases">
        <title>Metagenomic Characterization of a Microbial Community in Wastewater Detects High Levels of Antibiotic Resistance.</title>
        <authorList>
            <person name="Abrams M."/>
            <person name="Caldwell A."/>
            <person name="Vandaei E."/>
            <person name="Lee W."/>
            <person name="Perrott J."/>
            <person name="Khan S.Y."/>
            <person name="Ta J."/>
            <person name="Romero D."/>
            <person name="Nguyen V."/>
            <person name="Pourmand N."/>
            <person name="Ouverney C.C."/>
        </authorList>
    </citation>
    <scope>NUCLEOTIDE SEQUENCE</scope>
</reference>
<name>L7VVI3_9BACT</name>
<evidence type="ECO:0000313" key="2">
    <source>
        <dbReference type="EMBL" id="AGC71316.1"/>
    </source>
</evidence>
<protein>
    <submittedName>
        <fullName evidence="2">Uncharacterized protein</fullName>
    </submittedName>
</protein>
<proteinExistence type="predicted"/>
<dbReference type="PROSITE" id="PS51257">
    <property type="entry name" value="PROKAR_LIPOPROTEIN"/>
    <property type="match status" value="1"/>
</dbReference>
<feature type="compositionally biased region" description="Pro residues" evidence="1">
    <location>
        <begin position="200"/>
        <end position="210"/>
    </location>
</feature>
<dbReference type="EMBL" id="JX649868">
    <property type="protein sequence ID" value="AGC71316.1"/>
    <property type="molecule type" value="Genomic_DNA"/>
</dbReference>